<gene>
    <name evidence="2" type="ORF">BH719_04820</name>
</gene>
<accession>A0A1D8B292</accession>
<evidence type="ECO:0000313" key="3">
    <source>
        <dbReference type="Proteomes" id="UP000095214"/>
    </source>
</evidence>
<dbReference type="STRING" id="178339.BH719_04820"/>
<evidence type="ECO:0000256" key="1">
    <source>
        <dbReference type="SAM" id="MobiDB-lite"/>
    </source>
</evidence>
<protein>
    <submittedName>
        <fullName evidence="2">Prevent-host-death protein</fullName>
    </submittedName>
</protein>
<dbReference type="EMBL" id="CP017298">
    <property type="protein sequence ID" value="AOS47266.1"/>
    <property type="molecule type" value="Genomic_DNA"/>
</dbReference>
<evidence type="ECO:0000313" key="2">
    <source>
        <dbReference type="EMBL" id="AOS47266.1"/>
    </source>
</evidence>
<organism evidence="2 3">
    <name type="scientific">Pauljensenia hongkongensis</name>
    <dbReference type="NCBI Taxonomy" id="178339"/>
    <lineage>
        <taxon>Bacteria</taxon>
        <taxon>Bacillati</taxon>
        <taxon>Actinomycetota</taxon>
        <taxon>Actinomycetes</taxon>
        <taxon>Actinomycetales</taxon>
        <taxon>Actinomycetaceae</taxon>
        <taxon>Pauljensenia</taxon>
    </lineage>
</organism>
<dbReference type="KEGG" id="phon:BH719_04820"/>
<feature type="compositionally biased region" description="Basic and acidic residues" evidence="1">
    <location>
        <begin position="1"/>
        <end position="28"/>
    </location>
</feature>
<dbReference type="RefSeq" id="WP_009743632.1">
    <property type="nucleotide sequence ID" value="NZ_CP017298.1"/>
</dbReference>
<name>A0A1D8B292_9ACTO</name>
<sequence length="575" mass="61123">MSASEERPEVRDGGSRDQARADSERRGLDTMPRPTETDPLPSPSGGGSGSSSDFSGGGNPFVASKEDSTTPLAGSGVLDDIEGIATGLKEGSWLDVGLSTVAMGADVLGAVVDPLGTLIAWGAGWLIEHFNPMKGWLEQLAGDADQVKANAQTWGNVAKGMDSMAEALEMDASELMADARGAAARGYSAASGDVSKSLRTAGKAAAAMSGAMGVLATVVKVVHDLVRDAIAAIIGTLASAIIEAVATVGLAIPAIIAQVQIKVGAKAAEMGAKITGLLKSAKSLFKQLTSLKGLLELLKSLLKKGKQGLKGLKDLGKKILKGKKGTDLKELVKNRKRMWTPEKAQKRARKLIEKGKKANARKKKYIEKIKNRGLSTSDVSKANIGDTVEALRAKGQSVLKTKMLERDARQLSKARFAEKRASEELGQLGAEYATNSFNPPRHVIPGVGGSGAGNRRFDVLSIDERLENLDFIESKGVKEGSSPHMGQATDVLPNGQKVKLKQGTPEYLNHIARQDKEFLQLMRDNPEVWRRIKKGDVQLNNVVSVTDTSGLGSTTYKSTPFTLEQRTIDHIDGQL</sequence>
<dbReference type="AlphaFoldDB" id="A0A1D8B292"/>
<proteinExistence type="predicted"/>
<feature type="region of interest" description="Disordered" evidence="1">
    <location>
        <begin position="1"/>
        <end position="74"/>
    </location>
</feature>
<dbReference type="Proteomes" id="UP000095214">
    <property type="component" value="Chromosome"/>
</dbReference>
<keyword evidence="3" id="KW-1185">Reference proteome</keyword>
<reference evidence="2 3" key="1">
    <citation type="submission" date="2016-09" db="EMBL/GenBank/DDBJ databases">
        <title>Complete genome sequence of Actinomyces hongkongensis HKU8.</title>
        <authorList>
            <person name="Gao Y.-X."/>
            <person name="Zhou Y.-Y."/>
            <person name="Xie Y."/>
            <person name="Wang M."/>
            <person name="Wang S.-J."/>
            <person name="Shen S.-G."/>
        </authorList>
    </citation>
    <scope>NUCLEOTIDE SEQUENCE [LARGE SCALE GENOMIC DNA]</scope>
    <source>
        <strain evidence="2 3">HKU8</strain>
    </source>
</reference>
<feature type="compositionally biased region" description="Gly residues" evidence="1">
    <location>
        <begin position="44"/>
        <end position="59"/>
    </location>
</feature>